<dbReference type="EMBL" id="JAAXKZ010000111">
    <property type="protein sequence ID" value="NMH94451.1"/>
    <property type="molecule type" value="Genomic_DNA"/>
</dbReference>
<feature type="non-terminal residue" evidence="3">
    <location>
        <position position="394"/>
    </location>
</feature>
<feature type="compositionally biased region" description="Low complexity" evidence="1">
    <location>
        <begin position="350"/>
        <end position="381"/>
    </location>
</feature>
<accession>A0A848DPY3</accession>
<feature type="transmembrane region" description="Helical" evidence="2">
    <location>
        <begin position="158"/>
        <end position="177"/>
    </location>
</feature>
<evidence type="ECO:0000313" key="4">
    <source>
        <dbReference type="Proteomes" id="UP000586918"/>
    </source>
</evidence>
<reference evidence="3 4" key="1">
    <citation type="submission" date="2020-04" db="EMBL/GenBank/DDBJ databases">
        <authorList>
            <person name="Klaysubun C."/>
            <person name="Duangmal K."/>
            <person name="Lipun K."/>
        </authorList>
    </citation>
    <scope>NUCLEOTIDE SEQUENCE [LARGE SCALE GENOMIC DNA]</scope>
    <source>
        <strain evidence="3 4">DSM 45300</strain>
    </source>
</reference>
<keyword evidence="2" id="KW-1133">Transmembrane helix</keyword>
<evidence type="ECO:0008006" key="5">
    <source>
        <dbReference type="Google" id="ProtNLM"/>
    </source>
</evidence>
<keyword evidence="4" id="KW-1185">Reference proteome</keyword>
<feature type="transmembrane region" description="Helical" evidence="2">
    <location>
        <begin position="215"/>
        <end position="237"/>
    </location>
</feature>
<dbReference type="Proteomes" id="UP000586918">
    <property type="component" value="Unassembled WGS sequence"/>
</dbReference>
<sequence length="394" mass="39943">MGWFAEEIKEFFSSAIDDAMKAIWEAGLYLLRFVFGLIDELSAFELSADEAGNPVSGPVSLVWGDLKGLSVVIALGLFFWQLTSAVLRGGRGFWRASTGPFAYAVALGMTVAVVGGLLAAADYTAVSMLQKGLQSGEFSAAFDRSVGDERFRQGVNGVVLGILAIVGVIPAGLGYLLEMIFRQGAILVLVATVPITAAGLLAQTTASWFWRSLRWMIAAIMMKPALALTLVIGVNMVKDPQEGILGLLVGIGVLLIALACPFVLFRLLAFVDPNSDAGSALRGWFAQNVADAGYSGGGASTSGGGGSMEAANSARFDQATASYASASMTDAGVGSASPGDSRAADGGDDGSSTGSSPNRSSDTAPGSPDSSASSGGPTDAAAPPPSSGGGGTGG</sequence>
<evidence type="ECO:0000256" key="2">
    <source>
        <dbReference type="SAM" id="Phobius"/>
    </source>
</evidence>
<feature type="transmembrane region" description="Helical" evidence="2">
    <location>
        <begin position="244"/>
        <end position="265"/>
    </location>
</feature>
<organism evidence="3 4">
    <name type="scientific">Pseudonocardia bannensis</name>
    <dbReference type="NCBI Taxonomy" id="630973"/>
    <lineage>
        <taxon>Bacteria</taxon>
        <taxon>Bacillati</taxon>
        <taxon>Actinomycetota</taxon>
        <taxon>Actinomycetes</taxon>
        <taxon>Pseudonocardiales</taxon>
        <taxon>Pseudonocardiaceae</taxon>
        <taxon>Pseudonocardia</taxon>
    </lineage>
</organism>
<keyword evidence="2" id="KW-0472">Membrane</keyword>
<keyword evidence="2" id="KW-0812">Transmembrane</keyword>
<evidence type="ECO:0000313" key="3">
    <source>
        <dbReference type="EMBL" id="NMH94451.1"/>
    </source>
</evidence>
<feature type="transmembrane region" description="Helical" evidence="2">
    <location>
        <begin position="184"/>
        <end position="209"/>
    </location>
</feature>
<dbReference type="RefSeq" id="WP_169415134.1">
    <property type="nucleotide sequence ID" value="NZ_JAAXKZ010000111.1"/>
</dbReference>
<dbReference type="AlphaFoldDB" id="A0A848DPY3"/>
<name>A0A848DPY3_9PSEU</name>
<proteinExistence type="predicted"/>
<feature type="region of interest" description="Disordered" evidence="1">
    <location>
        <begin position="329"/>
        <end position="394"/>
    </location>
</feature>
<evidence type="ECO:0000256" key="1">
    <source>
        <dbReference type="SAM" id="MobiDB-lite"/>
    </source>
</evidence>
<protein>
    <recommendedName>
        <fullName evidence="5">TrbL/VirB6 plasmid conjugal transfer protein</fullName>
    </recommendedName>
</protein>
<feature type="transmembrane region" description="Helical" evidence="2">
    <location>
        <begin position="68"/>
        <end position="89"/>
    </location>
</feature>
<comment type="caution">
    <text evidence="3">The sequence shown here is derived from an EMBL/GenBank/DDBJ whole genome shotgun (WGS) entry which is preliminary data.</text>
</comment>
<gene>
    <name evidence="3" type="ORF">HF519_23305</name>
</gene>
<feature type="transmembrane region" description="Helical" evidence="2">
    <location>
        <begin position="101"/>
        <end position="121"/>
    </location>
</feature>